<evidence type="ECO:0000313" key="3">
    <source>
        <dbReference type="EMBL" id="NWN91972.1"/>
    </source>
</evidence>
<evidence type="ECO:0000313" key="4">
    <source>
        <dbReference type="Proteomes" id="UP000536442"/>
    </source>
</evidence>
<proteinExistence type="predicted"/>
<accession>A0A851HXJ1</accession>
<dbReference type="Pfam" id="PF01497">
    <property type="entry name" value="Peripla_BP_2"/>
    <property type="match status" value="1"/>
</dbReference>
<evidence type="ECO:0000256" key="1">
    <source>
        <dbReference type="ARBA" id="ARBA00022729"/>
    </source>
</evidence>
<dbReference type="CDD" id="cd01144">
    <property type="entry name" value="BtuF"/>
    <property type="match status" value="1"/>
</dbReference>
<keyword evidence="4" id="KW-1185">Reference proteome</keyword>
<comment type="caution">
    <text evidence="3">The sequence shown here is derived from an EMBL/GenBank/DDBJ whole genome shotgun (WGS) entry which is preliminary data.</text>
</comment>
<dbReference type="InterPro" id="IPR002491">
    <property type="entry name" value="ABC_transptr_periplasmic_BD"/>
</dbReference>
<name>A0A851HXJ1_9GAMM</name>
<dbReference type="Gene3D" id="3.40.50.1980">
    <property type="entry name" value="Nitrogenase molybdenum iron protein domain"/>
    <property type="match status" value="2"/>
</dbReference>
<dbReference type="EMBL" id="JABEVQ010000005">
    <property type="protein sequence ID" value="NWN91972.1"/>
    <property type="molecule type" value="Genomic_DNA"/>
</dbReference>
<organism evidence="3 4">
    <name type="scientific">Marinobacter adhaerens</name>
    <dbReference type="NCBI Taxonomy" id="1033846"/>
    <lineage>
        <taxon>Bacteria</taxon>
        <taxon>Pseudomonadati</taxon>
        <taxon>Pseudomonadota</taxon>
        <taxon>Gammaproteobacteria</taxon>
        <taxon>Pseudomonadales</taxon>
        <taxon>Marinobacteraceae</taxon>
        <taxon>Marinobacter</taxon>
    </lineage>
</organism>
<dbReference type="GO" id="GO:0071281">
    <property type="term" value="P:cellular response to iron ion"/>
    <property type="evidence" value="ECO:0007669"/>
    <property type="project" value="TreeGrafter"/>
</dbReference>
<dbReference type="SUPFAM" id="SSF53807">
    <property type="entry name" value="Helical backbone' metal receptor"/>
    <property type="match status" value="1"/>
</dbReference>
<dbReference type="NCBIfam" id="NF038402">
    <property type="entry name" value="TroA_like"/>
    <property type="match status" value="1"/>
</dbReference>
<reference evidence="3 4" key="1">
    <citation type="submission" date="2020-03" db="EMBL/GenBank/DDBJ databases">
        <title>Metagenomic, metatranscriptomic, and metabolomic analyses revealed the key microbes and metabolic features during the fermentation of ganjang, Korean traditional soy sauce.</title>
        <authorList>
            <person name="Chun B.H."/>
            <person name="Jeon C.O."/>
        </authorList>
    </citation>
    <scope>NUCLEOTIDE SEQUENCE [LARGE SCALE GENOMIC DNA]</scope>
    <source>
        <strain evidence="3 4">KG14</strain>
    </source>
</reference>
<dbReference type="InterPro" id="IPR050902">
    <property type="entry name" value="ABC_Transporter_SBP"/>
</dbReference>
<keyword evidence="1" id="KW-0732">Signal</keyword>
<dbReference type="InterPro" id="IPR054828">
    <property type="entry name" value="Vit_B12_bind_prot"/>
</dbReference>
<dbReference type="Proteomes" id="UP000536442">
    <property type="component" value="Unassembled WGS sequence"/>
</dbReference>
<dbReference type="PROSITE" id="PS50983">
    <property type="entry name" value="FE_B12_PBP"/>
    <property type="match status" value="1"/>
</dbReference>
<evidence type="ECO:0000259" key="2">
    <source>
        <dbReference type="PROSITE" id="PS50983"/>
    </source>
</evidence>
<dbReference type="PANTHER" id="PTHR30535:SF34">
    <property type="entry name" value="MOLYBDATE-BINDING PROTEIN MOLA"/>
    <property type="match status" value="1"/>
</dbReference>
<dbReference type="AlphaFoldDB" id="A0A851HXJ1"/>
<protein>
    <submittedName>
        <fullName evidence="3">Cobalamin-binding protein</fullName>
    </submittedName>
</protein>
<sequence>MVFVALALYGREGASAFCVQDDLEKEVCLTETAKRIVALSPGASELLFSAGAGDSVVAVVAHSDYPPAAKKLPSVGNHTRIDLEALLAFKPDLVITWATGNPKRQIELLQELGLPLFAIEPRTFDGVSSAIERLSILAGTETEGFAKAKHFRSGIAELSEQYLNTEPISVFYQVWEQPLMTINSEHLIGKVLQLCGGENVFGNMPRLVPRISAEAVIQADPQVIITASADGVRNDQLDHWKNYSGLSAVKKNNLFFVPASPISRPTPRLLEASVLICEQLDAARDRL</sequence>
<feature type="domain" description="Fe/B12 periplasmic-binding" evidence="2">
    <location>
        <begin position="35"/>
        <end position="287"/>
    </location>
</feature>
<gene>
    <name evidence="3" type="ORF">HLV39_10760</name>
</gene>
<dbReference type="PANTHER" id="PTHR30535">
    <property type="entry name" value="VITAMIN B12-BINDING PROTEIN"/>
    <property type="match status" value="1"/>
</dbReference>